<name>A0A645HR41_9ZZZZ</name>
<reference evidence="1" key="1">
    <citation type="submission" date="2019-08" db="EMBL/GenBank/DDBJ databases">
        <authorList>
            <person name="Kucharzyk K."/>
            <person name="Murdoch R.W."/>
            <person name="Higgins S."/>
            <person name="Loffler F."/>
        </authorList>
    </citation>
    <scope>NUCLEOTIDE SEQUENCE</scope>
</reference>
<accession>A0A645HR41</accession>
<dbReference type="EMBL" id="VSSQ01092699">
    <property type="protein sequence ID" value="MPN37823.1"/>
    <property type="molecule type" value="Genomic_DNA"/>
</dbReference>
<organism evidence="1">
    <name type="scientific">bioreactor metagenome</name>
    <dbReference type="NCBI Taxonomy" id="1076179"/>
    <lineage>
        <taxon>unclassified sequences</taxon>
        <taxon>metagenomes</taxon>
        <taxon>ecological metagenomes</taxon>
    </lineage>
</organism>
<sequence>MDSSVFPAQEIAKFFLAFAAVTASENGVSDLIVQLPCSDVFIRPEFLRQTRDQFRRVFPVDGGRVAGMIAHTEIRGGAVRMTDQDFRMLFHQPCGSSRCGRGKNDLDPGLAQNYHGGMEPAESIFAFPRFQMRPCEFTDADEGDSPFPHQLCVKTDPFLRPGFRIVGSANFDLHWTKTLP</sequence>
<proteinExistence type="predicted"/>
<comment type="caution">
    <text evidence="1">The sequence shown here is derived from an EMBL/GenBank/DDBJ whole genome shotgun (WGS) entry which is preliminary data.</text>
</comment>
<evidence type="ECO:0000313" key="1">
    <source>
        <dbReference type="EMBL" id="MPN37823.1"/>
    </source>
</evidence>
<dbReference type="AlphaFoldDB" id="A0A645HR41"/>
<gene>
    <name evidence="1" type="ORF">SDC9_185344</name>
</gene>
<protein>
    <submittedName>
        <fullName evidence="1">Uncharacterized protein</fullName>
    </submittedName>
</protein>